<dbReference type="PANTHER" id="PTHR33643">
    <property type="entry name" value="UREASE ACCESSORY PROTEIN D"/>
    <property type="match status" value="1"/>
</dbReference>
<protein>
    <recommendedName>
        <fullName evidence="5">UreD-domain-containing protein</fullName>
    </recommendedName>
</protein>
<dbReference type="AlphaFoldDB" id="F8PIB8"/>
<dbReference type="GO" id="GO:0016151">
    <property type="term" value="F:nickel cation binding"/>
    <property type="evidence" value="ECO:0007669"/>
    <property type="project" value="InterPro"/>
</dbReference>
<dbReference type="InParanoid" id="F8PIB8"/>
<comment type="similarity">
    <text evidence="1">Belongs to the UreD family.</text>
</comment>
<reference evidence="4" key="1">
    <citation type="journal article" date="2011" name="Science">
        <title>The plant cell wall-decomposing machinery underlies the functional diversity of forest fungi.</title>
        <authorList>
            <person name="Eastwood D.C."/>
            <person name="Floudas D."/>
            <person name="Binder M."/>
            <person name="Majcherczyk A."/>
            <person name="Schneider P."/>
            <person name="Aerts A."/>
            <person name="Asiegbu F.O."/>
            <person name="Baker S.E."/>
            <person name="Barry K."/>
            <person name="Bendiksby M."/>
            <person name="Blumentritt M."/>
            <person name="Coutinho P.M."/>
            <person name="Cullen D."/>
            <person name="de Vries R.P."/>
            <person name="Gathman A."/>
            <person name="Goodell B."/>
            <person name="Henrissat B."/>
            <person name="Ihrmark K."/>
            <person name="Kauserud H."/>
            <person name="Kohler A."/>
            <person name="LaButti K."/>
            <person name="Lapidus A."/>
            <person name="Lavin J.L."/>
            <person name="Lee Y.-H."/>
            <person name="Lindquist E."/>
            <person name="Lilly W."/>
            <person name="Lucas S."/>
            <person name="Morin E."/>
            <person name="Murat C."/>
            <person name="Oguiza J.A."/>
            <person name="Park J."/>
            <person name="Pisabarro A.G."/>
            <person name="Riley R."/>
            <person name="Rosling A."/>
            <person name="Salamov A."/>
            <person name="Schmidt O."/>
            <person name="Schmutz J."/>
            <person name="Skrede I."/>
            <person name="Stenlid J."/>
            <person name="Wiebenga A."/>
            <person name="Xie X."/>
            <person name="Kuees U."/>
            <person name="Hibbett D.S."/>
            <person name="Hoffmeister D."/>
            <person name="Hoegberg N."/>
            <person name="Martin F."/>
            <person name="Grigoriev I.V."/>
            <person name="Watkinson S.C."/>
        </authorList>
    </citation>
    <scope>NUCLEOTIDE SEQUENCE [LARGE SCALE GENOMIC DNA]</scope>
    <source>
        <strain evidence="4">strain S7.3</strain>
    </source>
</reference>
<evidence type="ECO:0000256" key="2">
    <source>
        <dbReference type="ARBA" id="ARBA00023186"/>
    </source>
</evidence>
<dbReference type="HAMAP" id="MF_01384">
    <property type="entry name" value="UreD"/>
    <property type="match status" value="1"/>
</dbReference>
<keyword evidence="2" id="KW-0143">Chaperone</keyword>
<evidence type="ECO:0000313" key="3">
    <source>
        <dbReference type="EMBL" id="EGO05161.1"/>
    </source>
</evidence>
<keyword evidence="4" id="KW-1185">Reference proteome</keyword>
<dbReference type="InterPro" id="IPR002669">
    <property type="entry name" value="UreD"/>
</dbReference>
<proteinExistence type="inferred from homology"/>
<name>F8PIB8_SERL3</name>
<dbReference type="FunCoup" id="F8PIB8">
    <property type="interactions" value="29"/>
</dbReference>
<dbReference type="EMBL" id="GL945474">
    <property type="protein sequence ID" value="EGO05161.1"/>
    <property type="molecule type" value="Genomic_DNA"/>
</dbReference>
<gene>
    <name evidence="3" type="ORF">SERLA73DRAFT_164709</name>
</gene>
<dbReference type="Pfam" id="PF01774">
    <property type="entry name" value="UreD"/>
    <property type="match status" value="1"/>
</dbReference>
<dbReference type="OMA" id="CFRSASY"/>
<sequence>MPVDPGPYEYFGSGRIASHLHGSEAIFSELWSTYPLKLLSPRTTEEGVAIVYVVSYGGGLVGGDFINLSVDVGGGTKLVLLSQGSTKVFKMRQGERSSIVLRGSSSVQQVTTTQSMDVTVSAQGAIFVLPDPVTCFRSASYNQIQTFRLVGDASIVLLDWVTSGRKSLGEEWAFSRYYSLNKVIVDGKPIARDVLLLEQVQAQVPADDTPRRSLKDRLSPYSCYAMLLLYGPLTRGVIAEMTTQYEAITVFNMTSPQPVIWSLSPICGGAGCVVRTAGVETEDVKNWLKNALRGLENVIGVDVYRKAFL</sequence>
<organism evidence="4">
    <name type="scientific">Serpula lacrymans var. lacrymans (strain S7.3)</name>
    <name type="common">Dry rot fungus</name>
    <dbReference type="NCBI Taxonomy" id="936435"/>
    <lineage>
        <taxon>Eukaryota</taxon>
        <taxon>Fungi</taxon>
        <taxon>Dikarya</taxon>
        <taxon>Basidiomycota</taxon>
        <taxon>Agaricomycotina</taxon>
        <taxon>Agaricomycetes</taxon>
        <taxon>Agaricomycetidae</taxon>
        <taxon>Boletales</taxon>
        <taxon>Coniophorineae</taxon>
        <taxon>Serpulaceae</taxon>
        <taxon>Serpula</taxon>
    </lineage>
</organism>
<accession>F8PIB8</accession>
<evidence type="ECO:0008006" key="5">
    <source>
        <dbReference type="Google" id="ProtNLM"/>
    </source>
</evidence>
<dbReference type="OrthoDB" id="5550464at2759"/>
<dbReference type="HOGENOM" id="CLU_021703_1_1_1"/>
<evidence type="ECO:0000313" key="4">
    <source>
        <dbReference type="Proteomes" id="UP000008063"/>
    </source>
</evidence>
<dbReference type="Proteomes" id="UP000008063">
    <property type="component" value="Unassembled WGS sequence"/>
</dbReference>
<dbReference type="STRING" id="936435.F8PIB8"/>
<dbReference type="eggNOG" id="ENOG502QSQN">
    <property type="taxonomic scope" value="Eukaryota"/>
</dbReference>
<dbReference type="PANTHER" id="PTHR33643:SF1">
    <property type="entry name" value="UREASE ACCESSORY PROTEIN D"/>
    <property type="match status" value="1"/>
</dbReference>
<evidence type="ECO:0000256" key="1">
    <source>
        <dbReference type="ARBA" id="ARBA00007177"/>
    </source>
</evidence>